<keyword evidence="1" id="KW-0805">Transcription regulation</keyword>
<proteinExistence type="predicted"/>
<dbReference type="PROSITE" id="PS50043">
    <property type="entry name" value="HTH_LUXR_2"/>
    <property type="match status" value="1"/>
</dbReference>
<evidence type="ECO:0000256" key="1">
    <source>
        <dbReference type="ARBA" id="ARBA00023015"/>
    </source>
</evidence>
<dbReference type="Pfam" id="PF00072">
    <property type="entry name" value="Response_reg"/>
    <property type="match status" value="1"/>
</dbReference>
<evidence type="ECO:0000256" key="4">
    <source>
        <dbReference type="PROSITE-ProRule" id="PRU00169"/>
    </source>
</evidence>
<dbReference type="SUPFAM" id="SSF46894">
    <property type="entry name" value="C-terminal effector domain of the bipartite response regulators"/>
    <property type="match status" value="1"/>
</dbReference>
<sequence length="208" mass="22166">MIRAVYIVDDDAGIREELSELLAARDVTVQAFDSGEALLKASPTLASGCVILDLNLPGESGIAVQQRLREAGADHQVIMLTGEGDVPTAVQAMQAGASDFLLKPFAVRSLLASLEAAFGRLAEEQHAQSARLQAQAALARLSPRERDVLRELINGAPNKVIAFTLGLSTRTVEMYRGNLMEKLGVRSLPDAMRLALAAGFATVEQIAT</sequence>
<dbReference type="EMBL" id="OBMI01000004">
    <property type="protein sequence ID" value="SOB88309.1"/>
    <property type="molecule type" value="Genomic_DNA"/>
</dbReference>
<dbReference type="InterPro" id="IPR036388">
    <property type="entry name" value="WH-like_DNA-bd_sf"/>
</dbReference>
<gene>
    <name evidence="7" type="ORF">SAMN06297144_3460</name>
</gene>
<keyword evidence="3" id="KW-0804">Transcription</keyword>
<dbReference type="SUPFAM" id="SSF52172">
    <property type="entry name" value="CheY-like"/>
    <property type="match status" value="1"/>
</dbReference>
<feature type="modified residue" description="4-aspartylphosphate" evidence="4">
    <location>
        <position position="53"/>
    </location>
</feature>
<dbReference type="Proteomes" id="UP000219494">
    <property type="component" value="Unassembled WGS sequence"/>
</dbReference>
<evidence type="ECO:0000256" key="3">
    <source>
        <dbReference type="ARBA" id="ARBA00023163"/>
    </source>
</evidence>
<dbReference type="GO" id="GO:0000160">
    <property type="term" value="P:phosphorelay signal transduction system"/>
    <property type="evidence" value="ECO:0007669"/>
    <property type="project" value="InterPro"/>
</dbReference>
<keyword evidence="2" id="KW-0238">DNA-binding</keyword>
<evidence type="ECO:0000259" key="5">
    <source>
        <dbReference type="PROSITE" id="PS50043"/>
    </source>
</evidence>
<dbReference type="PANTHER" id="PTHR44688">
    <property type="entry name" value="DNA-BINDING TRANSCRIPTIONAL ACTIVATOR DEVR_DOSR"/>
    <property type="match status" value="1"/>
</dbReference>
<dbReference type="GO" id="GO:0003677">
    <property type="term" value="F:DNA binding"/>
    <property type="evidence" value="ECO:0007669"/>
    <property type="project" value="UniProtKB-KW"/>
</dbReference>
<evidence type="ECO:0000313" key="7">
    <source>
        <dbReference type="EMBL" id="SOB88309.1"/>
    </source>
</evidence>
<evidence type="ECO:0000259" key="6">
    <source>
        <dbReference type="PROSITE" id="PS50110"/>
    </source>
</evidence>
<feature type="domain" description="Response regulatory" evidence="6">
    <location>
        <begin position="4"/>
        <end position="118"/>
    </location>
</feature>
<dbReference type="Pfam" id="PF00196">
    <property type="entry name" value="GerE"/>
    <property type="match status" value="1"/>
</dbReference>
<dbReference type="SMART" id="SM00448">
    <property type="entry name" value="REC"/>
    <property type="match status" value="1"/>
</dbReference>
<dbReference type="Gene3D" id="3.40.50.2300">
    <property type="match status" value="1"/>
</dbReference>
<dbReference type="InterPro" id="IPR001789">
    <property type="entry name" value="Sig_transdc_resp-reg_receiver"/>
</dbReference>
<evidence type="ECO:0000313" key="8">
    <source>
        <dbReference type="Proteomes" id="UP000219494"/>
    </source>
</evidence>
<dbReference type="PROSITE" id="PS50110">
    <property type="entry name" value="RESPONSE_REGULATORY"/>
    <property type="match status" value="1"/>
</dbReference>
<name>A0A285R3L6_9SPHN</name>
<dbReference type="InterPro" id="IPR016032">
    <property type="entry name" value="Sig_transdc_resp-reg_C-effctor"/>
</dbReference>
<keyword evidence="8" id="KW-1185">Reference proteome</keyword>
<dbReference type="PRINTS" id="PR00038">
    <property type="entry name" value="HTHLUXR"/>
</dbReference>
<organism evidence="7 8">
    <name type="scientific">Sphingomonas guangdongensis</name>
    <dbReference type="NCBI Taxonomy" id="1141890"/>
    <lineage>
        <taxon>Bacteria</taxon>
        <taxon>Pseudomonadati</taxon>
        <taxon>Pseudomonadota</taxon>
        <taxon>Alphaproteobacteria</taxon>
        <taxon>Sphingomonadales</taxon>
        <taxon>Sphingomonadaceae</taxon>
        <taxon>Sphingomonas</taxon>
    </lineage>
</organism>
<dbReference type="Gene3D" id="1.10.10.10">
    <property type="entry name" value="Winged helix-like DNA-binding domain superfamily/Winged helix DNA-binding domain"/>
    <property type="match status" value="1"/>
</dbReference>
<reference evidence="7 8" key="1">
    <citation type="submission" date="2017-07" db="EMBL/GenBank/DDBJ databases">
        <authorList>
            <person name="Sun Z.S."/>
            <person name="Albrecht U."/>
            <person name="Echele G."/>
            <person name="Lee C.C."/>
        </authorList>
    </citation>
    <scope>NUCLEOTIDE SEQUENCE [LARGE SCALE GENOMIC DNA]</scope>
    <source>
        <strain evidence="7 8">CGMCC 1.12672</strain>
    </source>
</reference>
<dbReference type="AlphaFoldDB" id="A0A285R3L6"/>
<feature type="domain" description="HTH luxR-type" evidence="5">
    <location>
        <begin position="134"/>
        <end position="199"/>
    </location>
</feature>
<dbReference type="OrthoDB" id="9782655at2"/>
<keyword evidence="4" id="KW-0597">Phosphoprotein</keyword>
<dbReference type="PANTHER" id="PTHR44688:SF16">
    <property type="entry name" value="DNA-BINDING TRANSCRIPTIONAL ACTIVATOR DEVR_DOSR"/>
    <property type="match status" value="1"/>
</dbReference>
<evidence type="ECO:0000256" key="2">
    <source>
        <dbReference type="ARBA" id="ARBA00023125"/>
    </source>
</evidence>
<accession>A0A285R3L6</accession>
<dbReference type="InterPro" id="IPR011006">
    <property type="entry name" value="CheY-like_superfamily"/>
</dbReference>
<protein>
    <submittedName>
        <fullName evidence="7">Two component transcriptional regulator, LuxR family</fullName>
    </submittedName>
</protein>
<dbReference type="PROSITE" id="PS00622">
    <property type="entry name" value="HTH_LUXR_1"/>
    <property type="match status" value="1"/>
</dbReference>
<dbReference type="InterPro" id="IPR000792">
    <property type="entry name" value="Tscrpt_reg_LuxR_C"/>
</dbReference>
<dbReference type="GO" id="GO:0006355">
    <property type="term" value="P:regulation of DNA-templated transcription"/>
    <property type="evidence" value="ECO:0007669"/>
    <property type="project" value="InterPro"/>
</dbReference>
<dbReference type="CDD" id="cd06170">
    <property type="entry name" value="LuxR_C_like"/>
    <property type="match status" value="1"/>
</dbReference>
<dbReference type="SMART" id="SM00421">
    <property type="entry name" value="HTH_LUXR"/>
    <property type="match status" value="1"/>
</dbReference>
<dbReference type="RefSeq" id="WP_097065201.1">
    <property type="nucleotide sequence ID" value="NZ_OBMI01000004.1"/>
</dbReference>